<evidence type="ECO:0000256" key="1">
    <source>
        <dbReference type="ARBA" id="ARBA00022801"/>
    </source>
</evidence>
<dbReference type="EMBL" id="JACHMH010000001">
    <property type="protein sequence ID" value="MBB4678831.1"/>
    <property type="molecule type" value="Genomic_DNA"/>
</dbReference>
<dbReference type="AlphaFoldDB" id="A0A7W7FU32"/>
<dbReference type="InterPro" id="IPR013529">
    <property type="entry name" value="Glyco_hydro_42_N"/>
</dbReference>
<proteinExistence type="predicted"/>
<dbReference type="PANTHER" id="PTHR12631">
    <property type="entry name" value="ALPHA-L-IDURONIDASE"/>
    <property type="match status" value="1"/>
</dbReference>
<dbReference type="RefSeq" id="WP_312987983.1">
    <property type="nucleotide sequence ID" value="NZ_BAAAUI010000052.1"/>
</dbReference>
<dbReference type="Pfam" id="PF02449">
    <property type="entry name" value="Glyco_hydro_42"/>
    <property type="match status" value="1"/>
</dbReference>
<reference evidence="4 5" key="1">
    <citation type="submission" date="2020-08" db="EMBL/GenBank/DDBJ databases">
        <title>Sequencing the genomes of 1000 actinobacteria strains.</title>
        <authorList>
            <person name="Klenk H.-P."/>
        </authorList>
    </citation>
    <scope>NUCLEOTIDE SEQUENCE [LARGE SCALE GENOMIC DNA]</scope>
    <source>
        <strain evidence="4 5">DSM 44230</strain>
    </source>
</reference>
<dbReference type="GO" id="GO:0005975">
    <property type="term" value="P:carbohydrate metabolic process"/>
    <property type="evidence" value="ECO:0007669"/>
    <property type="project" value="InterPro"/>
</dbReference>
<feature type="domain" description="Glycoside hydrolase family 42 N-terminal" evidence="3">
    <location>
        <begin position="76"/>
        <end position="119"/>
    </location>
</feature>
<keyword evidence="2" id="KW-0326">Glycosidase</keyword>
<protein>
    <recommendedName>
        <fullName evidence="3">Glycoside hydrolase family 42 N-terminal domain-containing protein</fullName>
    </recommendedName>
</protein>
<dbReference type="Proteomes" id="UP000533598">
    <property type="component" value="Unassembled WGS sequence"/>
</dbReference>
<evidence type="ECO:0000313" key="5">
    <source>
        <dbReference type="Proteomes" id="UP000533598"/>
    </source>
</evidence>
<dbReference type="InterPro" id="IPR017853">
    <property type="entry name" value="GH"/>
</dbReference>
<dbReference type="Gene3D" id="3.20.20.80">
    <property type="entry name" value="Glycosidases"/>
    <property type="match status" value="1"/>
</dbReference>
<evidence type="ECO:0000313" key="4">
    <source>
        <dbReference type="EMBL" id="MBB4678831.1"/>
    </source>
</evidence>
<evidence type="ECO:0000256" key="2">
    <source>
        <dbReference type="ARBA" id="ARBA00023295"/>
    </source>
</evidence>
<dbReference type="PANTHER" id="PTHR12631:SF10">
    <property type="entry name" value="BETA-XYLOSIDASE-LIKE PROTEIN-RELATED"/>
    <property type="match status" value="1"/>
</dbReference>
<accession>A0A7W7FU32</accession>
<sequence length="424" mass="46539">MGVAALTAVVVLVVVFAVPGEAPAPAATPQRIDGPAWEFDRPVAPELFGVTLSSATGEMPGFRVGSLRFWDSRTRWATLQPRPGEYDWSVLDRLVDSARRAGLPALMVFGGTPEWAAPQGPKAPYDDGSRAAPPDDLARWEEFVRAVGQRYRGRLEAYELWVSANDHRYFAGSVETLVEMTRRAKRILDEVDPAAVLVCPPMGRLWEEEGRAVLRRFAQLGGYDHCDVAGVKLHQRHASDPPETMLALVRQTWSALHEAGVHPRVWNTSTTYELPSQGALDERRASDYAMRFYLAGIYGTSLSLERMYFYNWGSTNLPIVLQPKGGRPTKAALAVEELQRWLHRTRTRSCGHGAEAGLPETVWQCVLAAEDGRVLTVRWTHTGTASTTAPAGTELVRLADGSSRAARAGDAVAVSETPVLVEGR</sequence>
<comment type="caution">
    <text evidence="4">The sequence shown here is derived from an EMBL/GenBank/DDBJ whole genome shotgun (WGS) entry which is preliminary data.</text>
</comment>
<evidence type="ECO:0000259" key="3">
    <source>
        <dbReference type="Pfam" id="PF02449"/>
    </source>
</evidence>
<dbReference type="SUPFAM" id="SSF51445">
    <property type="entry name" value="(Trans)glycosidases"/>
    <property type="match status" value="1"/>
</dbReference>
<organism evidence="4 5">
    <name type="scientific">Crossiella cryophila</name>
    <dbReference type="NCBI Taxonomy" id="43355"/>
    <lineage>
        <taxon>Bacteria</taxon>
        <taxon>Bacillati</taxon>
        <taxon>Actinomycetota</taxon>
        <taxon>Actinomycetes</taxon>
        <taxon>Pseudonocardiales</taxon>
        <taxon>Pseudonocardiaceae</taxon>
        <taxon>Crossiella</taxon>
    </lineage>
</organism>
<dbReference type="InterPro" id="IPR051923">
    <property type="entry name" value="Glycosyl_Hydrolase_39"/>
</dbReference>
<name>A0A7W7FU32_9PSEU</name>
<dbReference type="GO" id="GO:0009341">
    <property type="term" value="C:beta-galactosidase complex"/>
    <property type="evidence" value="ECO:0007669"/>
    <property type="project" value="InterPro"/>
</dbReference>
<keyword evidence="1" id="KW-0378">Hydrolase</keyword>
<dbReference type="GO" id="GO:0004565">
    <property type="term" value="F:beta-galactosidase activity"/>
    <property type="evidence" value="ECO:0007669"/>
    <property type="project" value="InterPro"/>
</dbReference>
<gene>
    <name evidence="4" type="ORF">HNR67_004949</name>
</gene>
<keyword evidence="5" id="KW-1185">Reference proteome</keyword>